<reference evidence="1" key="2">
    <citation type="submission" date="2020-09" db="EMBL/GenBank/DDBJ databases">
        <authorList>
            <person name="Sun Q."/>
            <person name="Kim S."/>
        </authorList>
    </citation>
    <scope>NUCLEOTIDE SEQUENCE</scope>
    <source>
        <strain evidence="1">KCTC 32255</strain>
    </source>
</reference>
<dbReference type="Proteomes" id="UP000648075">
    <property type="component" value="Unassembled WGS sequence"/>
</dbReference>
<dbReference type="AlphaFoldDB" id="A0A918UE27"/>
<gene>
    <name evidence="1" type="ORF">GCM10011614_06180</name>
</gene>
<proteinExistence type="predicted"/>
<dbReference type="EMBL" id="BMZA01000001">
    <property type="protein sequence ID" value="GGY93965.1"/>
    <property type="molecule type" value="Genomic_DNA"/>
</dbReference>
<name>A0A918UE27_9SPHN</name>
<dbReference type="RefSeq" id="WP_229813676.1">
    <property type="nucleotide sequence ID" value="NZ_BMZA01000001.1"/>
</dbReference>
<evidence type="ECO:0008006" key="3">
    <source>
        <dbReference type="Google" id="ProtNLM"/>
    </source>
</evidence>
<organism evidence="1 2">
    <name type="scientific">Novosphingobium colocasiae</name>
    <dbReference type="NCBI Taxonomy" id="1256513"/>
    <lineage>
        <taxon>Bacteria</taxon>
        <taxon>Pseudomonadati</taxon>
        <taxon>Pseudomonadota</taxon>
        <taxon>Alphaproteobacteria</taxon>
        <taxon>Sphingomonadales</taxon>
        <taxon>Sphingomonadaceae</taxon>
        <taxon>Novosphingobium</taxon>
    </lineage>
</organism>
<sequence>MLLAACLAACGGSQGHDTAENTTAGHEALNARVAASGIGLFTSLPILWAEADGPGELLAGGQARHWLRDALPPPDLAPLDVLADADGRLPLPSGGTLIMAQPRPLAAVENVALDAWVRGGGHLLLFADPMLTAHSRFAIGDPRRPQDIVLLSPILAHWGLELQFPEDQPAREHPVQLAGQDVPVDLPGRFAPIGENPGCRIEDGGLLADCAIGKGRVVAVADAAMLDDSADWGERTRRWKGIRALLARVTSPR</sequence>
<protein>
    <recommendedName>
        <fullName evidence="3">ABC transporter</fullName>
    </recommendedName>
</protein>
<evidence type="ECO:0000313" key="2">
    <source>
        <dbReference type="Proteomes" id="UP000648075"/>
    </source>
</evidence>
<keyword evidence="2" id="KW-1185">Reference proteome</keyword>
<reference evidence="1" key="1">
    <citation type="journal article" date="2014" name="Int. J. Syst. Evol. Microbiol.">
        <title>Complete genome sequence of Corynebacterium casei LMG S-19264T (=DSM 44701T), isolated from a smear-ripened cheese.</title>
        <authorList>
            <consortium name="US DOE Joint Genome Institute (JGI-PGF)"/>
            <person name="Walter F."/>
            <person name="Albersmeier A."/>
            <person name="Kalinowski J."/>
            <person name="Ruckert C."/>
        </authorList>
    </citation>
    <scope>NUCLEOTIDE SEQUENCE</scope>
    <source>
        <strain evidence="1">KCTC 32255</strain>
    </source>
</reference>
<comment type="caution">
    <text evidence="1">The sequence shown here is derived from an EMBL/GenBank/DDBJ whole genome shotgun (WGS) entry which is preliminary data.</text>
</comment>
<evidence type="ECO:0000313" key="1">
    <source>
        <dbReference type="EMBL" id="GGY93965.1"/>
    </source>
</evidence>
<accession>A0A918UE27</accession>